<dbReference type="InterPro" id="IPR036390">
    <property type="entry name" value="WH_DNA-bd_sf"/>
</dbReference>
<evidence type="ECO:0000313" key="6">
    <source>
        <dbReference type="EMBL" id="GKH01554.1"/>
    </source>
</evidence>
<dbReference type="CDD" id="cd05466">
    <property type="entry name" value="PBP2_LTTR_substrate"/>
    <property type="match status" value="1"/>
</dbReference>
<keyword evidence="2" id="KW-0805">Transcription regulation</keyword>
<accession>A0A174W8C2</accession>
<feature type="domain" description="HTH lysR-type" evidence="5">
    <location>
        <begin position="1"/>
        <end position="58"/>
    </location>
</feature>
<dbReference type="SUPFAM" id="SSF46785">
    <property type="entry name" value="Winged helix' DNA-binding domain"/>
    <property type="match status" value="1"/>
</dbReference>
<dbReference type="GeneID" id="93152384"/>
<dbReference type="RefSeq" id="WP_006774386.1">
    <property type="nucleotide sequence ID" value="NZ_BQNJ01000001.1"/>
</dbReference>
<dbReference type="PANTHER" id="PTHR30346:SF28">
    <property type="entry name" value="HTH-TYPE TRANSCRIPTIONAL REGULATOR CYNR"/>
    <property type="match status" value="1"/>
</dbReference>
<dbReference type="PRINTS" id="PR00039">
    <property type="entry name" value="HTHLYSR"/>
</dbReference>
<protein>
    <submittedName>
        <fullName evidence="7">LysR family transcriptional regulator</fullName>
    </submittedName>
</protein>
<dbReference type="EMBL" id="WNME01000021">
    <property type="protein sequence ID" value="MUB66094.1"/>
    <property type="molecule type" value="Genomic_DNA"/>
</dbReference>
<evidence type="ECO:0000256" key="3">
    <source>
        <dbReference type="ARBA" id="ARBA00023125"/>
    </source>
</evidence>
<dbReference type="SUPFAM" id="SSF53850">
    <property type="entry name" value="Periplasmic binding protein-like II"/>
    <property type="match status" value="1"/>
</dbReference>
<organism evidence="7 8">
    <name type="scientific">Hungatella hathewayi</name>
    <dbReference type="NCBI Taxonomy" id="154046"/>
    <lineage>
        <taxon>Bacteria</taxon>
        <taxon>Bacillati</taxon>
        <taxon>Bacillota</taxon>
        <taxon>Clostridia</taxon>
        <taxon>Lachnospirales</taxon>
        <taxon>Lachnospiraceae</taxon>
        <taxon>Hungatella</taxon>
    </lineage>
</organism>
<dbReference type="Proteomes" id="UP000434223">
    <property type="component" value="Unassembled WGS sequence"/>
</dbReference>
<comment type="similarity">
    <text evidence="1">Belongs to the LysR transcriptional regulatory family.</text>
</comment>
<dbReference type="Proteomes" id="UP001055091">
    <property type="component" value="Unassembled WGS sequence"/>
</dbReference>
<dbReference type="InterPro" id="IPR000847">
    <property type="entry name" value="LysR_HTH_N"/>
</dbReference>
<dbReference type="Gene3D" id="3.40.190.290">
    <property type="match status" value="1"/>
</dbReference>
<dbReference type="PROSITE" id="PS50931">
    <property type="entry name" value="HTH_LYSR"/>
    <property type="match status" value="1"/>
</dbReference>
<evidence type="ECO:0000256" key="2">
    <source>
        <dbReference type="ARBA" id="ARBA00023015"/>
    </source>
</evidence>
<dbReference type="FunFam" id="1.10.10.10:FF:000001">
    <property type="entry name" value="LysR family transcriptional regulator"/>
    <property type="match status" value="1"/>
</dbReference>
<gene>
    <name evidence="6" type="primary">cpsY</name>
    <name evidence="6" type="ORF">CE91St55_35350</name>
    <name evidence="7" type="ORF">GNE07_24025</name>
</gene>
<dbReference type="GO" id="GO:0003700">
    <property type="term" value="F:DNA-binding transcription factor activity"/>
    <property type="evidence" value="ECO:0007669"/>
    <property type="project" value="InterPro"/>
</dbReference>
<evidence type="ECO:0000313" key="8">
    <source>
        <dbReference type="Proteomes" id="UP000434223"/>
    </source>
</evidence>
<proteinExistence type="inferred from homology"/>
<reference evidence="7 8" key="1">
    <citation type="submission" date="2019-09" db="EMBL/GenBank/DDBJ databases">
        <title>Draft genome sequencing of Hungatella hathewayi 123Y-2.</title>
        <authorList>
            <person name="Lv Q."/>
            <person name="Li S."/>
        </authorList>
    </citation>
    <scope>NUCLEOTIDE SEQUENCE [LARGE SCALE GENOMIC DNA]</scope>
    <source>
        <strain evidence="7 8">123Y-2</strain>
    </source>
</reference>
<dbReference type="OrthoDB" id="9803714at2"/>
<keyword evidence="4" id="KW-0804">Transcription</keyword>
<evidence type="ECO:0000259" key="5">
    <source>
        <dbReference type="PROSITE" id="PS50931"/>
    </source>
</evidence>
<name>A0A174W8C2_9FIRM</name>
<sequence>MTIQQLQYVMEISRTGSVSKAAKTLFLSQPNLSNAIKNLENELGITIFERTPMGMQLTASGMKLAKKAASIMADIQEITSGISEEEDCLFRLVYPRYVPAFEAFWDLCTEYQEMAHLHFSCYIGDGEKQVEALYRNLCDLVIYLDTGSSGFARLCSDLHVKFVKLKDACFYVQLAEDHPLLQKPEFKIEELKNYPYVAFSDLYERDANWMPWQDIVNPNRLICVQSTSSRVSLVSNSQAFSIVLPHSEEYNRLHHVVSIPFDSRQLELGYLYSTDRGLSNFAKEYLEYFKERISFL</sequence>
<dbReference type="InterPro" id="IPR005119">
    <property type="entry name" value="LysR_subst-bd"/>
</dbReference>
<dbReference type="Pfam" id="PF03466">
    <property type="entry name" value="LysR_substrate"/>
    <property type="match status" value="1"/>
</dbReference>
<dbReference type="EMBL" id="BQNJ01000001">
    <property type="protein sequence ID" value="GKH01554.1"/>
    <property type="molecule type" value="Genomic_DNA"/>
</dbReference>
<comment type="caution">
    <text evidence="7">The sequence shown here is derived from an EMBL/GenBank/DDBJ whole genome shotgun (WGS) entry which is preliminary data.</text>
</comment>
<dbReference type="Pfam" id="PF00126">
    <property type="entry name" value="HTH_1"/>
    <property type="match status" value="1"/>
</dbReference>
<dbReference type="InterPro" id="IPR036388">
    <property type="entry name" value="WH-like_DNA-bd_sf"/>
</dbReference>
<evidence type="ECO:0000256" key="1">
    <source>
        <dbReference type="ARBA" id="ARBA00009437"/>
    </source>
</evidence>
<reference evidence="6" key="2">
    <citation type="submission" date="2022-01" db="EMBL/GenBank/DDBJ databases">
        <title>Novel bile acid biosynthetic pathways are enriched in the microbiome of centenarians.</title>
        <authorList>
            <person name="Sato Y."/>
            <person name="Atarashi K."/>
            <person name="Plichta R.D."/>
            <person name="Arai Y."/>
            <person name="Sasajima S."/>
            <person name="Kearney M.S."/>
            <person name="Suda W."/>
            <person name="Takeshita K."/>
            <person name="Sasaki T."/>
            <person name="Okamoto S."/>
            <person name="Skelly N.A."/>
            <person name="Okamura Y."/>
            <person name="Vlamakis H."/>
            <person name="Li Y."/>
            <person name="Tanoue T."/>
            <person name="Takei H."/>
            <person name="Nittono H."/>
            <person name="Narushima S."/>
            <person name="Irie J."/>
            <person name="Itoh H."/>
            <person name="Moriya K."/>
            <person name="Sugiura Y."/>
            <person name="Suematsu M."/>
            <person name="Moritoki N."/>
            <person name="Shibata S."/>
            <person name="Littman R.D."/>
            <person name="Fischbach A.M."/>
            <person name="Uwamino Y."/>
            <person name="Inoue T."/>
            <person name="Honda A."/>
            <person name="Hattori M."/>
            <person name="Murai T."/>
            <person name="Xavier J.R."/>
            <person name="Hirose N."/>
            <person name="Honda K."/>
        </authorList>
    </citation>
    <scope>NUCLEOTIDE SEQUENCE</scope>
    <source>
        <strain evidence="6">CE91-St55</strain>
    </source>
</reference>
<dbReference type="PANTHER" id="PTHR30346">
    <property type="entry name" value="TRANSCRIPTIONAL DUAL REGULATOR HCAR-RELATED"/>
    <property type="match status" value="1"/>
</dbReference>
<keyword evidence="3" id="KW-0238">DNA-binding</keyword>
<evidence type="ECO:0000313" key="7">
    <source>
        <dbReference type="EMBL" id="MUB66094.1"/>
    </source>
</evidence>
<evidence type="ECO:0000256" key="4">
    <source>
        <dbReference type="ARBA" id="ARBA00023163"/>
    </source>
</evidence>
<dbReference type="GO" id="GO:0003677">
    <property type="term" value="F:DNA binding"/>
    <property type="evidence" value="ECO:0007669"/>
    <property type="project" value="UniProtKB-KW"/>
</dbReference>
<dbReference type="AlphaFoldDB" id="A0A174W8C2"/>
<dbReference type="Gene3D" id="1.10.10.10">
    <property type="entry name" value="Winged helix-like DNA-binding domain superfamily/Winged helix DNA-binding domain"/>
    <property type="match status" value="1"/>
</dbReference>
<dbReference type="GO" id="GO:0032993">
    <property type="term" value="C:protein-DNA complex"/>
    <property type="evidence" value="ECO:0007669"/>
    <property type="project" value="TreeGrafter"/>
</dbReference>